<accession>A0A1B7MD44</accession>
<proteinExistence type="predicted"/>
<keyword evidence="3" id="KW-1185">Reference proteome</keyword>
<dbReference type="Proteomes" id="UP000092154">
    <property type="component" value="Unassembled WGS sequence"/>
</dbReference>
<keyword evidence="1" id="KW-1133">Transmembrane helix</keyword>
<evidence type="ECO:0000256" key="1">
    <source>
        <dbReference type="SAM" id="Phobius"/>
    </source>
</evidence>
<protein>
    <submittedName>
        <fullName evidence="2">Uncharacterized protein</fullName>
    </submittedName>
</protein>
<dbReference type="AlphaFoldDB" id="A0A1B7MD44"/>
<keyword evidence="1" id="KW-0812">Transmembrane</keyword>
<feature type="transmembrane region" description="Helical" evidence="1">
    <location>
        <begin position="12"/>
        <end position="36"/>
    </location>
</feature>
<dbReference type="EMBL" id="KV450335">
    <property type="protein sequence ID" value="OAX30523.1"/>
    <property type="molecule type" value="Genomic_DNA"/>
</dbReference>
<dbReference type="InParanoid" id="A0A1B7MD44"/>
<sequence length="124" mass="14414">MKHLCGWLCRGYWGVIDLWFFWLSLIGWRLVSWFSFVCNRCRYVCGFKNTIGDFLTADGNNDTTLMHSQLVVTFRLLLISTWLITSQEDYWRDIVEFSGTQLRSGYSAVAGQYSSNEIPSNMTV</sequence>
<organism evidence="2 3">
    <name type="scientific">Rhizopogon vinicolor AM-OR11-026</name>
    <dbReference type="NCBI Taxonomy" id="1314800"/>
    <lineage>
        <taxon>Eukaryota</taxon>
        <taxon>Fungi</taxon>
        <taxon>Dikarya</taxon>
        <taxon>Basidiomycota</taxon>
        <taxon>Agaricomycotina</taxon>
        <taxon>Agaricomycetes</taxon>
        <taxon>Agaricomycetidae</taxon>
        <taxon>Boletales</taxon>
        <taxon>Suillineae</taxon>
        <taxon>Rhizopogonaceae</taxon>
        <taxon>Rhizopogon</taxon>
    </lineage>
</organism>
<name>A0A1B7MD44_9AGAM</name>
<dbReference type="OrthoDB" id="2605783at2759"/>
<evidence type="ECO:0000313" key="3">
    <source>
        <dbReference type="Proteomes" id="UP000092154"/>
    </source>
</evidence>
<gene>
    <name evidence="2" type="ORF">K503DRAFT_225854</name>
</gene>
<evidence type="ECO:0000313" key="2">
    <source>
        <dbReference type="EMBL" id="OAX30523.1"/>
    </source>
</evidence>
<reference evidence="2 3" key="1">
    <citation type="submission" date="2016-06" db="EMBL/GenBank/DDBJ databases">
        <title>Comparative genomics of the ectomycorrhizal sister species Rhizopogon vinicolor and Rhizopogon vesiculosus (Basidiomycota: Boletales) reveals a divergence of the mating type B locus.</title>
        <authorList>
            <consortium name="DOE Joint Genome Institute"/>
            <person name="Mujic A.B."/>
            <person name="Kuo A."/>
            <person name="Tritt A."/>
            <person name="Lipzen A."/>
            <person name="Chen C."/>
            <person name="Johnson J."/>
            <person name="Sharma A."/>
            <person name="Barry K."/>
            <person name="Grigoriev I.V."/>
            <person name="Spatafora J.W."/>
        </authorList>
    </citation>
    <scope>NUCLEOTIDE SEQUENCE [LARGE SCALE GENOMIC DNA]</scope>
    <source>
        <strain evidence="2 3">AM-OR11-026</strain>
    </source>
</reference>
<keyword evidence="1" id="KW-0472">Membrane</keyword>